<name>A0ABN3VEE1_9PSEU</name>
<sequence length="65" mass="6669">MQDGVPGLEFVVGARRDAPIQAVPDLRKIGGRGVPGREGRDLGFEQQPGGRDLGGAGLQGVRCGA</sequence>
<gene>
    <name evidence="2" type="ORF">GCM10010470_23760</name>
</gene>
<evidence type="ECO:0000313" key="2">
    <source>
        <dbReference type="EMBL" id="GAA2788404.1"/>
    </source>
</evidence>
<organism evidence="2 3">
    <name type="scientific">Saccharopolyspora taberi</name>
    <dbReference type="NCBI Taxonomy" id="60895"/>
    <lineage>
        <taxon>Bacteria</taxon>
        <taxon>Bacillati</taxon>
        <taxon>Actinomycetota</taxon>
        <taxon>Actinomycetes</taxon>
        <taxon>Pseudonocardiales</taxon>
        <taxon>Pseudonocardiaceae</taxon>
        <taxon>Saccharopolyspora</taxon>
    </lineage>
</organism>
<evidence type="ECO:0000256" key="1">
    <source>
        <dbReference type="SAM" id="MobiDB-lite"/>
    </source>
</evidence>
<protein>
    <submittedName>
        <fullName evidence="2">Uncharacterized protein</fullName>
    </submittedName>
</protein>
<feature type="region of interest" description="Disordered" evidence="1">
    <location>
        <begin position="27"/>
        <end position="65"/>
    </location>
</feature>
<dbReference type="Proteomes" id="UP001500979">
    <property type="component" value="Unassembled WGS sequence"/>
</dbReference>
<reference evidence="2 3" key="1">
    <citation type="journal article" date="2019" name="Int. J. Syst. Evol. Microbiol.">
        <title>The Global Catalogue of Microorganisms (GCM) 10K type strain sequencing project: providing services to taxonomists for standard genome sequencing and annotation.</title>
        <authorList>
            <consortium name="The Broad Institute Genomics Platform"/>
            <consortium name="The Broad Institute Genome Sequencing Center for Infectious Disease"/>
            <person name="Wu L."/>
            <person name="Ma J."/>
        </authorList>
    </citation>
    <scope>NUCLEOTIDE SEQUENCE [LARGE SCALE GENOMIC DNA]</scope>
    <source>
        <strain evidence="2 3">JCM 9383</strain>
    </source>
</reference>
<keyword evidence="3" id="KW-1185">Reference proteome</keyword>
<proteinExistence type="predicted"/>
<dbReference type="EMBL" id="BAAAUX010000011">
    <property type="protein sequence ID" value="GAA2788404.1"/>
    <property type="molecule type" value="Genomic_DNA"/>
</dbReference>
<evidence type="ECO:0000313" key="3">
    <source>
        <dbReference type="Proteomes" id="UP001500979"/>
    </source>
</evidence>
<comment type="caution">
    <text evidence="2">The sequence shown here is derived from an EMBL/GenBank/DDBJ whole genome shotgun (WGS) entry which is preliminary data.</text>
</comment>
<accession>A0ABN3VEE1</accession>